<accession>A0ABQ3WZU2</accession>
<dbReference type="InterPro" id="IPR003594">
    <property type="entry name" value="HATPase_dom"/>
</dbReference>
<dbReference type="EC" id="2.7.13.3" evidence="2"/>
<evidence type="ECO:0000313" key="12">
    <source>
        <dbReference type="EMBL" id="GID51713.1"/>
    </source>
</evidence>
<keyword evidence="4" id="KW-0808">Transferase</keyword>
<dbReference type="InterPro" id="IPR011712">
    <property type="entry name" value="Sig_transdc_His_kin_sub3_dim/P"/>
</dbReference>
<evidence type="ECO:0000256" key="7">
    <source>
        <dbReference type="ARBA" id="ARBA00022840"/>
    </source>
</evidence>
<evidence type="ECO:0000256" key="4">
    <source>
        <dbReference type="ARBA" id="ARBA00022679"/>
    </source>
</evidence>
<dbReference type="CDD" id="cd16917">
    <property type="entry name" value="HATPase_UhpB-NarQ-NarX-like"/>
    <property type="match status" value="1"/>
</dbReference>
<dbReference type="EMBL" id="BOMG01000004">
    <property type="protein sequence ID" value="GID51713.1"/>
    <property type="molecule type" value="Genomic_DNA"/>
</dbReference>
<dbReference type="GO" id="GO:0016301">
    <property type="term" value="F:kinase activity"/>
    <property type="evidence" value="ECO:0007669"/>
    <property type="project" value="UniProtKB-KW"/>
</dbReference>
<evidence type="ECO:0000256" key="5">
    <source>
        <dbReference type="ARBA" id="ARBA00022741"/>
    </source>
</evidence>
<dbReference type="PANTHER" id="PTHR24421:SF10">
    <property type="entry name" value="NITRATE_NITRITE SENSOR PROTEIN NARQ"/>
    <property type="match status" value="1"/>
</dbReference>
<feature type="transmembrane region" description="Helical" evidence="10">
    <location>
        <begin position="104"/>
        <end position="122"/>
    </location>
</feature>
<dbReference type="Gene3D" id="1.20.5.1930">
    <property type="match status" value="1"/>
</dbReference>
<comment type="caution">
    <text evidence="12">The sequence shown here is derived from an EMBL/GenBank/DDBJ whole genome shotgun (WGS) entry which is preliminary data.</text>
</comment>
<evidence type="ECO:0000256" key="6">
    <source>
        <dbReference type="ARBA" id="ARBA00022777"/>
    </source>
</evidence>
<feature type="transmembrane region" description="Helical" evidence="10">
    <location>
        <begin position="74"/>
        <end position="92"/>
    </location>
</feature>
<dbReference type="SMART" id="SM00387">
    <property type="entry name" value="HATPase_c"/>
    <property type="match status" value="1"/>
</dbReference>
<evidence type="ECO:0000256" key="8">
    <source>
        <dbReference type="ARBA" id="ARBA00023012"/>
    </source>
</evidence>
<evidence type="ECO:0000256" key="1">
    <source>
        <dbReference type="ARBA" id="ARBA00000085"/>
    </source>
</evidence>
<feature type="compositionally biased region" description="Gly residues" evidence="9">
    <location>
        <begin position="287"/>
        <end position="310"/>
    </location>
</feature>
<dbReference type="Pfam" id="PF07730">
    <property type="entry name" value="HisKA_3"/>
    <property type="match status" value="1"/>
</dbReference>
<keyword evidence="10" id="KW-0472">Membrane</keyword>
<organism evidence="12 13">
    <name type="scientific">Actinoplanes couchii</name>
    <dbReference type="NCBI Taxonomy" id="403638"/>
    <lineage>
        <taxon>Bacteria</taxon>
        <taxon>Bacillati</taxon>
        <taxon>Actinomycetota</taxon>
        <taxon>Actinomycetes</taxon>
        <taxon>Micromonosporales</taxon>
        <taxon>Micromonosporaceae</taxon>
        <taxon>Actinoplanes</taxon>
    </lineage>
</organism>
<evidence type="ECO:0000256" key="3">
    <source>
        <dbReference type="ARBA" id="ARBA00022553"/>
    </source>
</evidence>
<protein>
    <recommendedName>
        <fullName evidence="2">histidine kinase</fullName>
        <ecNumber evidence="2">2.7.13.3</ecNumber>
    </recommendedName>
</protein>
<keyword evidence="8" id="KW-0902">Two-component regulatory system</keyword>
<sequence length="353" mass="36406">MVFVLVVGSVQGWPVTAPGLLLPLAVRRIAALPVLVVVSLSACGSMLVLGARYPAFEVAFAIYPLAVSWRTRRSVSLLIVVSGALGAAAWLGPPVAATGSPAGLMAATFVLVGGATVLGGTVRAHRRHLARLHETTAREERLHLARELHDAVGHRMSVIALQAGVANVVAGERPEEARRALSSIEETSRTGLRELRALVGLLRDDRPPGVADLDALVLPVRAAGLRVRVSITGTVRALPPEVGAAVYRIVQEALTNVVRHAAATKVDVVVGYTAAAVEVRVTDDGAGTPGDTGVGPAGTGGRGLTGMRGRGLTGMRERAELLGGEFSAGPLRAHGGGGGYLVCARLPLEEVPA</sequence>
<dbReference type="PANTHER" id="PTHR24421">
    <property type="entry name" value="NITRATE/NITRITE SENSOR PROTEIN NARX-RELATED"/>
    <property type="match status" value="1"/>
</dbReference>
<keyword evidence="5" id="KW-0547">Nucleotide-binding</keyword>
<keyword evidence="3" id="KW-0597">Phosphoprotein</keyword>
<evidence type="ECO:0000313" key="13">
    <source>
        <dbReference type="Proteomes" id="UP000612282"/>
    </source>
</evidence>
<keyword evidence="6 12" id="KW-0418">Kinase</keyword>
<name>A0ABQ3WZU2_9ACTN</name>
<proteinExistence type="predicted"/>
<feature type="region of interest" description="Disordered" evidence="9">
    <location>
        <begin position="285"/>
        <end position="310"/>
    </location>
</feature>
<evidence type="ECO:0000256" key="9">
    <source>
        <dbReference type="SAM" id="MobiDB-lite"/>
    </source>
</evidence>
<keyword evidence="13" id="KW-1185">Reference proteome</keyword>
<dbReference type="Gene3D" id="3.30.565.10">
    <property type="entry name" value="Histidine kinase-like ATPase, C-terminal domain"/>
    <property type="match status" value="1"/>
</dbReference>
<reference evidence="12 13" key="1">
    <citation type="submission" date="2021-01" db="EMBL/GenBank/DDBJ databases">
        <title>Whole genome shotgun sequence of Actinoplanes couchii NBRC 106145.</title>
        <authorList>
            <person name="Komaki H."/>
            <person name="Tamura T."/>
        </authorList>
    </citation>
    <scope>NUCLEOTIDE SEQUENCE [LARGE SCALE GENOMIC DNA]</scope>
    <source>
        <strain evidence="12 13">NBRC 106145</strain>
    </source>
</reference>
<dbReference type="Proteomes" id="UP000612282">
    <property type="component" value="Unassembled WGS sequence"/>
</dbReference>
<keyword evidence="7" id="KW-0067">ATP-binding</keyword>
<feature type="transmembrane region" description="Helical" evidence="10">
    <location>
        <begin position="28"/>
        <end position="53"/>
    </location>
</feature>
<evidence type="ECO:0000259" key="11">
    <source>
        <dbReference type="SMART" id="SM00387"/>
    </source>
</evidence>
<dbReference type="InterPro" id="IPR036890">
    <property type="entry name" value="HATPase_C_sf"/>
</dbReference>
<gene>
    <name evidence="12" type="ORF">Aco03nite_001170</name>
</gene>
<dbReference type="Pfam" id="PF02518">
    <property type="entry name" value="HATPase_c"/>
    <property type="match status" value="1"/>
</dbReference>
<evidence type="ECO:0000256" key="2">
    <source>
        <dbReference type="ARBA" id="ARBA00012438"/>
    </source>
</evidence>
<keyword evidence="10" id="KW-0812">Transmembrane</keyword>
<evidence type="ECO:0000256" key="10">
    <source>
        <dbReference type="SAM" id="Phobius"/>
    </source>
</evidence>
<feature type="domain" description="Histidine kinase/HSP90-like ATPase" evidence="11">
    <location>
        <begin position="241"/>
        <end position="350"/>
    </location>
</feature>
<dbReference type="InterPro" id="IPR050482">
    <property type="entry name" value="Sensor_HK_TwoCompSys"/>
</dbReference>
<comment type="catalytic activity">
    <reaction evidence="1">
        <text>ATP + protein L-histidine = ADP + protein N-phospho-L-histidine.</text>
        <dbReference type="EC" id="2.7.13.3"/>
    </reaction>
</comment>
<keyword evidence="10" id="KW-1133">Transmembrane helix</keyword>
<dbReference type="SUPFAM" id="SSF55874">
    <property type="entry name" value="ATPase domain of HSP90 chaperone/DNA topoisomerase II/histidine kinase"/>
    <property type="match status" value="1"/>
</dbReference>